<organism evidence="7 8">
    <name type="scientific">Azospirillum oleiclasticum</name>
    <dbReference type="NCBI Taxonomy" id="2735135"/>
    <lineage>
        <taxon>Bacteria</taxon>
        <taxon>Pseudomonadati</taxon>
        <taxon>Pseudomonadota</taxon>
        <taxon>Alphaproteobacteria</taxon>
        <taxon>Rhodospirillales</taxon>
        <taxon>Azospirillaceae</taxon>
        <taxon>Azospirillum</taxon>
    </lineage>
</organism>
<keyword evidence="3" id="KW-0547">Nucleotide-binding</keyword>
<dbReference type="RefSeq" id="WP_180283897.1">
    <property type="nucleotide sequence ID" value="NZ_JABFDB010000015.1"/>
</dbReference>
<dbReference type="PROSITE" id="PS00211">
    <property type="entry name" value="ABC_TRANSPORTER_1"/>
    <property type="match status" value="1"/>
</dbReference>
<reference evidence="7 8" key="1">
    <citation type="submission" date="2020-05" db="EMBL/GenBank/DDBJ databases">
        <title>Azospirillum oleiclasticum sp. nov, a nitrogen-fixing and heavy crude oil-emulsifying bacterium isolated from the crude oil of Yumen Oilfield.</title>
        <authorList>
            <person name="Wu D."/>
            <person name="Cai M."/>
            <person name="Zhang X."/>
        </authorList>
    </citation>
    <scope>NUCLEOTIDE SEQUENCE [LARGE SCALE GENOMIC DNA]</scope>
    <source>
        <strain evidence="7 8">ROY-1-1-2</strain>
    </source>
</reference>
<comment type="caution">
    <text evidence="7">The sequence shown here is derived from an EMBL/GenBank/DDBJ whole genome shotgun (WGS) entry which is preliminary data.</text>
</comment>
<evidence type="ECO:0000313" key="7">
    <source>
        <dbReference type="EMBL" id="NYZ22117.1"/>
    </source>
</evidence>
<evidence type="ECO:0000256" key="4">
    <source>
        <dbReference type="ARBA" id="ARBA00022840"/>
    </source>
</evidence>
<dbReference type="InterPro" id="IPR003439">
    <property type="entry name" value="ABC_transporter-like_ATP-bd"/>
</dbReference>
<keyword evidence="2" id="KW-0813">Transport</keyword>
<evidence type="ECO:0000256" key="3">
    <source>
        <dbReference type="ARBA" id="ARBA00022741"/>
    </source>
</evidence>
<feature type="domain" description="ABC transporter" evidence="6">
    <location>
        <begin position="4"/>
        <end position="231"/>
    </location>
</feature>
<dbReference type="EMBL" id="JABFDB010000015">
    <property type="protein sequence ID" value="NYZ22117.1"/>
    <property type="molecule type" value="Genomic_DNA"/>
</dbReference>
<gene>
    <name evidence="7" type="ORF">HND93_20580</name>
</gene>
<comment type="similarity">
    <text evidence="1">Belongs to the ABC transporter superfamily.</text>
</comment>
<keyword evidence="8" id="KW-1185">Reference proteome</keyword>
<proteinExistence type="inferred from homology"/>
<dbReference type="PROSITE" id="PS50893">
    <property type="entry name" value="ABC_TRANSPORTER_2"/>
    <property type="match status" value="1"/>
</dbReference>
<keyword evidence="5" id="KW-0029">Amino-acid transport</keyword>
<dbReference type="Gene3D" id="3.40.50.300">
    <property type="entry name" value="P-loop containing nucleotide triphosphate hydrolases"/>
    <property type="match status" value="1"/>
</dbReference>
<dbReference type="InterPro" id="IPR017871">
    <property type="entry name" value="ABC_transporter-like_CS"/>
</dbReference>
<dbReference type="GO" id="GO:0005524">
    <property type="term" value="F:ATP binding"/>
    <property type="evidence" value="ECO:0007669"/>
    <property type="project" value="UniProtKB-KW"/>
</dbReference>
<keyword evidence="4 7" id="KW-0067">ATP-binding</keyword>
<dbReference type="SUPFAM" id="SSF52540">
    <property type="entry name" value="P-loop containing nucleoside triphosphate hydrolases"/>
    <property type="match status" value="1"/>
</dbReference>
<dbReference type="Pfam" id="PF00005">
    <property type="entry name" value="ABC_tran"/>
    <property type="match status" value="1"/>
</dbReference>
<dbReference type="Proteomes" id="UP000584642">
    <property type="component" value="Unassembled WGS sequence"/>
</dbReference>
<evidence type="ECO:0000256" key="2">
    <source>
        <dbReference type="ARBA" id="ARBA00022448"/>
    </source>
</evidence>
<dbReference type="InterPro" id="IPR052156">
    <property type="entry name" value="BCAA_Transport_ATP-bd_LivF"/>
</dbReference>
<protein>
    <submittedName>
        <fullName evidence="7">ATP-binding cassette domain-containing protein</fullName>
    </submittedName>
</protein>
<name>A0ABX2TG09_9PROT</name>
<evidence type="ECO:0000256" key="5">
    <source>
        <dbReference type="ARBA" id="ARBA00022970"/>
    </source>
</evidence>
<sequence>MTTLSVSSLSVRYGSVVAVSDASIACPAGSVTALVGPNGAGKSSLFLGTIGAIKAVGGVIELDGEDVSALDANARTRRGLVLVPQGRQVFSHLTVRENLCVVADSMRLPQDRVEEALDRFPILRSRQNLPGGVLSGGEQQMLALARAIMGRPKVLLLDEPLLGLAPQVIEAVLQTLHELAGAGMAVVVAEPSIRLIRSQITRGYVVLRGRVVGTAGSGDELAEEYSRRMGM</sequence>
<dbReference type="PANTHER" id="PTHR43820">
    <property type="entry name" value="HIGH-AFFINITY BRANCHED-CHAIN AMINO ACID TRANSPORT ATP-BINDING PROTEIN LIVF"/>
    <property type="match status" value="1"/>
</dbReference>
<dbReference type="SMART" id="SM00382">
    <property type="entry name" value="AAA"/>
    <property type="match status" value="1"/>
</dbReference>
<accession>A0ABX2TG09</accession>
<evidence type="ECO:0000313" key="8">
    <source>
        <dbReference type="Proteomes" id="UP000584642"/>
    </source>
</evidence>
<evidence type="ECO:0000256" key="1">
    <source>
        <dbReference type="ARBA" id="ARBA00005417"/>
    </source>
</evidence>
<dbReference type="PANTHER" id="PTHR43820:SF4">
    <property type="entry name" value="HIGH-AFFINITY BRANCHED-CHAIN AMINO ACID TRANSPORT ATP-BINDING PROTEIN LIVF"/>
    <property type="match status" value="1"/>
</dbReference>
<dbReference type="InterPro" id="IPR003593">
    <property type="entry name" value="AAA+_ATPase"/>
</dbReference>
<dbReference type="InterPro" id="IPR027417">
    <property type="entry name" value="P-loop_NTPase"/>
</dbReference>
<evidence type="ECO:0000259" key="6">
    <source>
        <dbReference type="PROSITE" id="PS50893"/>
    </source>
</evidence>